<evidence type="ECO:0008006" key="4">
    <source>
        <dbReference type="Google" id="ProtNLM"/>
    </source>
</evidence>
<proteinExistence type="predicted"/>
<feature type="transmembrane region" description="Helical" evidence="1">
    <location>
        <begin position="7"/>
        <end position="31"/>
    </location>
</feature>
<keyword evidence="1" id="KW-0812">Transmembrane</keyword>
<keyword evidence="1" id="KW-0472">Membrane</keyword>
<dbReference type="SUPFAM" id="SSF55486">
    <property type="entry name" value="Metalloproteases ('zincins'), catalytic domain"/>
    <property type="match status" value="1"/>
</dbReference>
<sequence length="384" mass="45355">MKKRKKLILIVNISLIWVVLFLLSFILYVLYCVYLNQKPILLNSIINNPNVQIIKTNGYHVPTAVQIKTTLKQQFPNLNVNKIKIRDNISATNATIISNDYKFYNGSVIINYILDKSIANQINLNQQYIPNQIWMQQRHYNGLWINNKQITANEENLTNAFLSQTQNSALPFYENQEFTSFQELLTFLNQNIKASWEYIIKNFCNTYKEQLKELILLFYNILANIFNKNNVNDILRQIKVENLNNVWGYANSGNKQVVLNSTTLKCNYANTAIYEWTSGFKTSNSIFKTLFHEIGHIIHFYSLSRKINPIEHLKEFLVKKINNSRNLDREKIFQLFHLSEYSFKSSFEFFAEGFSYWFLTNDTLKTKAWEFWHEFLTIYLPSLS</sequence>
<dbReference type="InterPro" id="IPR024079">
    <property type="entry name" value="MetalloPept_cat_dom_sf"/>
</dbReference>
<dbReference type="Gene3D" id="3.40.390.10">
    <property type="entry name" value="Collagenase (Catalytic Domain)"/>
    <property type="match status" value="1"/>
</dbReference>
<dbReference type="PATRIC" id="fig|273035.7.peg.1425"/>
<protein>
    <recommendedName>
        <fullName evidence="4">Transmembrane protein</fullName>
    </recommendedName>
</protein>
<name>A0A0K2JHY2_SPIKU</name>
<reference evidence="2 3" key="1">
    <citation type="journal article" date="2015" name="Genome Announc.">
        <title>Complete Genome Sequence of Spiroplasma kunkelii Strain CR2-3x, Causal Agent of Corn Stunt Disease in Zea mays L.</title>
        <authorList>
            <person name="Davis R.E."/>
            <person name="Shao J."/>
            <person name="Dally E.L."/>
            <person name="Zhao Y."/>
            <person name="Gasparich G.E."/>
            <person name="Gaynor B.J."/>
            <person name="Athey J.C."/>
            <person name="Harrison N.A."/>
            <person name="Donofrio N."/>
        </authorList>
    </citation>
    <scope>NUCLEOTIDE SEQUENCE [LARGE SCALE GENOMIC DNA]</scope>
    <source>
        <strain evidence="2 3">CR2-3x</strain>
    </source>
</reference>
<dbReference type="RefSeq" id="WP_053391159.1">
    <property type="nucleotide sequence ID" value="NZ_CP010899.1"/>
</dbReference>
<dbReference type="OrthoDB" id="397686at2"/>
<organism evidence="2 3">
    <name type="scientific">Spiroplasma kunkelii CR2-3x</name>
    <dbReference type="NCBI Taxonomy" id="273035"/>
    <lineage>
        <taxon>Bacteria</taxon>
        <taxon>Bacillati</taxon>
        <taxon>Mycoplasmatota</taxon>
        <taxon>Mollicutes</taxon>
        <taxon>Entomoplasmatales</taxon>
        <taxon>Spiroplasmataceae</taxon>
        <taxon>Spiroplasma</taxon>
    </lineage>
</organism>
<gene>
    <name evidence="2" type="ORF">SKUN_001151</name>
</gene>
<dbReference type="EMBL" id="CP010899">
    <property type="protein sequence ID" value="ALA98037.1"/>
    <property type="molecule type" value="Genomic_DNA"/>
</dbReference>
<evidence type="ECO:0000256" key="1">
    <source>
        <dbReference type="SAM" id="Phobius"/>
    </source>
</evidence>
<keyword evidence="1" id="KW-1133">Transmembrane helix</keyword>
<accession>A0A0K2JHY2</accession>
<evidence type="ECO:0000313" key="3">
    <source>
        <dbReference type="Proteomes" id="UP000062963"/>
    </source>
</evidence>
<dbReference type="AlphaFoldDB" id="A0A0K2JHY2"/>
<keyword evidence="3" id="KW-1185">Reference proteome</keyword>
<evidence type="ECO:0000313" key="2">
    <source>
        <dbReference type="EMBL" id="ALA98037.1"/>
    </source>
</evidence>
<dbReference type="GO" id="GO:0008237">
    <property type="term" value="F:metallopeptidase activity"/>
    <property type="evidence" value="ECO:0007669"/>
    <property type="project" value="InterPro"/>
</dbReference>
<dbReference type="KEGG" id="skn:SKUN_001151"/>
<dbReference type="Proteomes" id="UP000062963">
    <property type="component" value="Chromosome"/>
</dbReference>